<evidence type="ECO:0000256" key="2">
    <source>
        <dbReference type="ARBA" id="ARBA00022741"/>
    </source>
</evidence>
<dbReference type="CDD" id="cd00293">
    <property type="entry name" value="USP-like"/>
    <property type="match status" value="1"/>
</dbReference>
<dbReference type="InterPro" id="IPR020635">
    <property type="entry name" value="Tyr_kinase_cat_dom"/>
</dbReference>
<keyword evidence="7" id="KW-1185">Reference proteome</keyword>
<proteinExistence type="predicted"/>
<dbReference type="PANTHER" id="PTHR47989:SF8">
    <property type="entry name" value="INACTIVE PROTEIN KINASE SELMODRAFT_444075-LIKE"/>
    <property type="match status" value="1"/>
</dbReference>
<dbReference type="SMART" id="SM00219">
    <property type="entry name" value="TyrKc"/>
    <property type="match status" value="1"/>
</dbReference>
<dbReference type="Gene3D" id="3.30.200.20">
    <property type="entry name" value="Phosphorylase Kinase, domain 1"/>
    <property type="match status" value="1"/>
</dbReference>
<gene>
    <name evidence="6" type="ORF">ACH5RR_004098</name>
</gene>
<protein>
    <recommendedName>
        <fullName evidence="5">Protein kinase domain-containing protein</fullName>
    </recommendedName>
</protein>
<feature type="compositionally biased region" description="Polar residues" evidence="4">
    <location>
        <begin position="211"/>
        <end position="231"/>
    </location>
</feature>
<keyword evidence="2" id="KW-0547">Nucleotide-binding</keyword>
<keyword evidence="1" id="KW-0418">Kinase</keyword>
<reference evidence="6 7" key="1">
    <citation type="submission" date="2024-11" db="EMBL/GenBank/DDBJ databases">
        <title>A near-complete genome assembly of Cinchona calisaya.</title>
        <authorList>
            <person name="Lian D.C."/>
            <person name="Zhao X.W."/>
            <person name="Wei L."/>
        </authorList>
    </citation>
    <scope>NUCLEOTIDE SEQUENCE [LARGE SCALE GENOMIC DNA]</scope>
    <source>
        <tissue evidence="6">Nenye</tissue>
    </source>
</reference>
<dbReference type="CDD" id="cd14066">
    <property type="entry name" value="STKc_IRAK"/>
    <property type="match status" value="1"/>
</dbReference>
<accession>A0ABD3AWQ2</accession>
<dbReference type="PANTHER" id="PTHR47989">
    <property type="entry name" value="OS01G0750732 PROTEIN"/>
    <property type="match status" value="1"/>
</dbReference>
<dbReference type="SUPFAM" id="SSF56112">
    <property type="entry name" value="Protein kinase-like (PK-like)"/>
    <property type="match status" value="1"/>
</dbReference>
<evidence type="ECO:0000256" key="3">
    <source>
        <dbReference type="ARBA" id="ARBA00022840"/>
    </source>
</evidence>
<dbReference type="FunFam" id="3.30.200.20:FF:000162">
    <property type="entry name" value="Adenine nucleotide alpha hydrolase-like domain kinase"/>
    <property type="match status" value="1"/>
</dbReference>
<evidence type="ECO:0000256" key="4">
    <source>
        <dbReference type="SAM" id="MobiDB-lite"/>
    </source>
</evidence>
<evidence type="ECO:0000313" key="7">
    <source>
        <dbReference type="Proteomes" id="UP001630127"/>
    </source>
</evidence>
<dbReference type="InterPro" id="IPR001245">
    <property type="entry name" value="Ser-Thr/Tyr_kinase_cat_dom"/>
</dbReference>
<feature type="region of interest" description="Disordered" evidence="4">
    <location>
        <begin position="211"/>
        <end position="235"/>
    </location>
</feature>
<evidence type="ECO:0000256" key="1">
    <source>
        <dbReference type="ARBA" id="ARBA00022527"/>
    </source>
</evidence>
<dbReference type="PROSITE" id="PS50011">
    <property type="entry name" value="PROTEIN_KINASE_DOM"/>
    <property type="match status" value="1"/>
</dbReference>
<keyword evidence="3" id="KW-0067">ATP-binding</keyword>
<dbReference type="FunFam" id="1.10.510.10:FF:000298">
    <property type="entry name" value="Adenine nucleotide alpha hydrolase-like domain kinase"/>
    <property type="match status" value="1"/>
</dbReference>
<sequence>MNLKQKSAKDRVLKSVSERVVLVAVKFSLDIQRNALVWALTHVAQPGDCVKLLVVISPHGSSKKLWSFPRFHSDCNVGHGHGILGTSLDQKDYITDSCTQMMLELHQYYDPDRIKVKVKVVSGSQCGVVASEAKRAQTHWVILDKGVKKEAKYCMEQLDCNVVVMKKSRPKVLRLNLIGTPNIQSIGIPGFEAYQMQVEKYSDRWNATQVPNVTPVSSPEHTSFTGTDRGTSSISSLDLGSSPKFLSEIDWNLKKDKLSYHKEYDDVVESDSDTDTEILSSPSTSVSSHQWVADILSSAHESQGFNRMLNPMFESLDRKISVPGQKAKVGVLKYRPDVELSTNVRDVVSLTTKSPLDPPPLCSVCQHKAPVFGKPPRWFTYAELEHATGGFSQANFLAEGGYGSVHRGVLPDGQVIAVKQHKMASSQGDLEFCSEVEVLSCAQHRNVVMLIGFCVEGGRRLLVYECICNGSLDAHLYGRKPTPLDWSARQKIAVGAARGLRYLHEECRVGCIIHRDLRPNNILLTHDFEPLVGDFGLARWQPNGEMGYETRIIGTFGYLSPEYAQSGQITEKADVYAFGVVLIELLTGRKAMDINRPKGQQYLTEWARPLLEEYAIAELIDPILRNCYSEQEVKCMLRCAFLCIQRDPHSRPRMSQVLRMLEGDFCI</sequence>
<dbReference type="GO" id="GO:0005524">
    <property type="term" value="F:ATP binding"/>
    <property type="evidence" value="ECO:0007669"/>
    <property type="project" value="UniProtKB-KW"/>
</dbReference>
<dbReference type="Gene3D" id="1.10.510.10">
    <property type="entry name" value="Transferase(Phosphotransferase) domain 1"/>
    <property type="match status" value="1"/>
</dbReference>
<keyword evidence="1" id="KW-0808">Transferase</keyword>
<evidence type="ECO:0000313" key="6">
    <source>
        <dbReference type="EMBL" id="KAL3535637.1"/>
    </source>
</evidence>
<organism evidence="6 7">
    <name type="scientific">Cinchona calisaya</name>
    <dbReference type="NCBI Taxonomy" id="153742"/>
    <lineage>
        <taxon>Eukaryota</taxon>
        <taxon>Viridiplantae</taxon>
        <taxon>Streptophyta</taxon>
        <taxon>Embryophyta</taxon>
        <taxon>Tracheophyta</taxon>
        <taxon>Spermatophyta</taxon>
        <taxon>Magnoliopsida</taxon>
        <taxon>eudicotyledons</taxon>
        <taxon>Gunneridae</taxon>
        <taxon>Pentapetalae</taxon>
        <taxon>asterids</taxon>
        <taxon>lamiids</taxon>
        <taxon>Gentianales</taxon>
        <taxon>Rubiaceae</taxon>
        <taxon>Cinchonoideae</taxon>
        <taxon>Cinchoneae</taxon>
        <taxon>Cinchona</taxon>
    </lineage>
</organism>
<dbReference type="InterPro" id="IPR008266">
    <property type="entry name" value="Tyr_kinase_AS"/>
</dbReference>
<dbReference type="Pfam" id="PF07714">
    <property type="entry name" value="PK_Tyr_Ser-Thr"/>
    <property type="match status" value="1"/>
</dbReference>
<dbReference type="InterPro" id="IPR011009">
    <property type="entry name" value="Kinase-like_dom_sf"/>
</dbReference>
<feature type="domain" description="Protein kinase" evidence="5">
    <location>
        <begin position="391"/>
        <end position="665"/>
    </location>
</feature>
<name>A0ABD3AWQ2_9GENT</name>
<dbReference type="AlphaFoldDB" id="A0ABD3AWQ2"/>
<dbReference type="Proteomes" id="UP001630127">
    <property type="component" value="Unassembled WGS sequence"/>
</dbReference>
<dbReference type="PROSITE" id="PS00109">
    <property type="entry name" value="PROTEIN_KINASE_TYR"/>
    <property type="match status" value="1"/>
</dbReference>
<dbReference type="InterPro" id="IPR000719">
    <property type="entry name" value="Prot_kinase_dom"/>
</dbReference>
<evidence type="ECO:0000259" key="5">
    <source>
        <dbReference type="PROSITE" id="PS50011"/>
    </source>
</evidence>
<comment type="caution">
    <text evidence="6">The sequence shown here is derived from an EMBL/GenBank/DDBJ whole genome shotgun (WGS) entry which is preliminary data.</text>
</comment>
<dbReference type="EMBL" id="JBJUIK010000002">
    <property type="protein sequence ID" value="KAL3535637.1"/>
    <property type="molecule type" value="Genomic_DNA"/>
</dbReference>
<dbReference type="GO" id="GO:0004674">
    <property type="term" value="F:protein serine/threonine kinase activity"/>
    <property type="evidence" value="ECO:0007669"/>
    <property type="project" value="UniProtKB-KW"/>
</dbReference>
<keyword evidence="1" id="KW-0723">Serine/threonine-protein kinase</keyword>